<evidence type="ECO:0000256" key="1">
    <source>
        <dbReference type="HAMAP-Rule" id="MF_01241"/>
    </source>
</evidence>
<dbReference type="Gene3D" id="3.40.50.1360">
    <property type="match status" value="1"/>
</dbReference>
<evidence type="ECO:0000313" key="5">
    <source>
        <dbReference type="Proteomes" id="UP001165366"/>
    </source>
</evidence>
<feature type="active site" description="Proton acceptor; for ring-opening step" evidence="1">
    <location>
        <position position="160"/>
    </location>
</feature>
<dbReference type="EC" id="3.5.99.6" evidence="1"/>
<dbReference type="SUPFAM" id="SSF102588">
    <property type="entry name" value="LmbE-like"/>
    <property type="match status" value="1"/>
</dbReference>
<dbReference type="GO" id="GO:0004342">
    <property type="term" value="F:glucosamine-6-phosphate deaminase activity"/>
    <property type="evidence" value="ECO:0007669"/>
    <property type="project" value="UniProtKB-EC"/>
</dbReference>
<evidence type="ECO:0000313" key="4">
    <source>
        <dbReference type="EMBL" id="MCG2589128.1"/>
    </source>
</evidence>
<reference evidence="4" key="2">
    <citation type="submission" date="2024-05" db="EMBL/GenBank/DDBJ databases">
        <title>Rhodohalobacter halophilus gen. nov., sp. nov., a moderately halophilic member of the family Balneolaceae.</title>
        <authorList>
            <person name="Xia J."/>
        </authorList>
    </citation>
    <scope>NUCLEOTIDE SEQUENCE</scope>
    <source>
        <strain evidence="4">WB101</strain>
    </source>
</reference>
<dbReference type="HAMAP" id="MF_01241">
    <property type="entry name" value="GlcN6P_deamin"/>
    <property type="match status" value="1"/>
</dbReference>
<feature type="compositionally biased region" description="Basic and acidic residues" evidence="2">
    <location>
        <begin position="344"/>
        <end position="355"/>
    </location>
</feature>
<evidence type="ECO:0000256" key="2">
    <source>
        <dbReference type="SAM" id="MobiDB-lite"/>
    </source>
</evidence>
<comment type="similarity">
    <text evidence="1">Belongs to the glucosamine/galactosamine-6-phosphate isomerase family. NagB subfamily.</text>
</comment>
<accession>A0ABS9KE48</accession>
<dbReference type="Pfam" id="PF02585">
    <property type="entry name" value="PIG-L"/>
    <property type="match status" value="1"/>
</dbReference>
<dbReference type="PANTHER" id="PTHR42892:SF1">
    <property type="entry name" value="GLUCOSAMINE-6-PHOSPHATE ISOMERASE"/>
    <property type="match status" value="1"/>
</dbReference>
<organism evidence="4 5">
    <name type="scientific">Rhodohalobacter sulfatireducens</name>
    <dbReference type="NCBI Taxonomy" id="2911366"/>
    <lineage>
        <taxon>Bacteria</taxon>
        <taxon>Pseudomonadati</taxon>
        <taxon>Balneolota</taxon>
        <taxon>Balneolia</taxon>
        <taxon>Balneolales</taxon>
        <taxon>Balneolaceae</taxon>
        <taxon>Rhodohalobacter</taxon>
    </lineage>
</organism>
<comment type="caution">
    <text evidence="1">Lacks conserved residue(s) required for the propagation of feature annotation.</text>
</comment>
<dbReference type="RefSeq" id="WP_237854455.1">
    <property type="nucleotide sequence ID" value="NZ_JAKLWS010000012.1"/>
</dbReference>
<dbReference type="EMBL" id="JAKLWS010000012">
    <property type="protein sequence ID" value="MCG2589128.1"/>
    <property type="molecule type" value="Genomic_DNA"/>
</dbReference>
<dbReference type="CDD" id="cd01399">
    <property type="entry name" value="GlcN6P_deaminase"/>
    <property type="match status" value="1"/>
</dbReference>
<feature type="region of interest" description="Disordered" evidence="2">
    <location>
        <begin position="338"/>
        <end position="357"/>
    </location>
</feature>
<evidence type="ECO:0000259" key="3">
    <source>
        <dbReference type="Pfam" id="PF01182"/>
    </source>
</evidence>
<proteinExistence type="inferred from homology"/>
<sequence>MKNGTFDETGQKIFEKIDASIYSTASKASKVVASEIANLIRARNQTGQNTVLGLATGSTPLQVYSELVRLHEEEGLSFKRVITFNLDEYYPMHPEEIQSYVRFMNENLFDKIDIPQKNIHIPDGTIPKEKVYEYCKEYERKIDEAGGLDIQILGIGRTGHIGFNEPGSLAKTRTRLVTLDEITRSDAAAAFYGEERVPRQAITMGVGTILKAKKIYLMAWGEPKAKVIKKSLEGEVTEQIPATFLQNHENTKVILDEAAASELTRRKTPWLVGPCDWDEKMIKKAVTWLSLTVEKPILKLTDEDYNQHGMSDILIEFGPAYNMNIHIFNKVQHTITGWPGGKPNADDTNRPERKEPHPKRVLVFSPHPADDVVSMGGTLMRLVEHGHEVHVVYQTSGNIAVYDDEALRYADFISHQSRDSEEKNLFKNLSASVAAKEPGDLDSPEMLKLKSNIRKVEARSACRYCGIPEERIRFLEMPFYETGRVRKSGLSKKDLDLVRDSIQNVKPHQIFAAGDLSDPHGTHRICLEAVQKVLKEMKDKDWMDDCYIWLYRGIWQDIEVSDIDMAVPLSPGERLKKRKAIFKHTSQKDQPKYPGTVSNEFWMVADEKTIKNAKDYDRLGLAEYDSIEGFSRWKI</sequence>
<comment type="pathway">
    <text evidence="1">Amino-sugar metabolism; N-acetylneuraminate degradation; D-fructose 6-phosphate from N-acetylneuraminate: step 5/5.</text>
</comment>
<dbReference type="Gene3D" id="3.40.50.10320">
    <property type="entry name" value="LmbE-like"/>
    <property type="match status" value="1"/>
</dbReference>
<dbReference type="NCBIfam" id="TIGR00502">
    <property type="entry name" value="nagB"/>
    <property type="match status" value="1"/>
</dbReference>
<reference evidence="4" key="1">
    <citation type="submission" date="2022-01" db="EMBL/GenBank/DDBJ databases">
        <authorList>
            <person name="Wang Y."/>
        </authorList>
    </citation>
    <scope>NUCLEOTIDE SEQUENCE</scope>
    <source>
        <strain evidence="4">WB101</strain>
    </source>
</reference>
<comment type="catalytic activity">
    <reaction evidence="1">
        <text>alpha-D-glucosamine 6-phosphate + H2O = beta-D-fructose 6-phosphate + NH4(+)</text>
        <dbReference type="Rhea" id="RHEA:12172"/>
        <dbReference type="ChEBI" id="CHEBI:15377"/>
        <dbReference type="ChEBI" id="CHEBI:28938"/>
        <dbReference type="ChEBI" id="CHEBI:57634"/>
        <dbReference type="ChEBI" id="CHEBI:75989"/>
        <dbReference type="EC" id="3.5.99.6"/>
    </reaction>
</comment>
<keyword evidence="5" id="KW-1185">Reference proteome</keyword>
<dbReference type="PANTHER" id="PTHR42892">
    <property type="entry name" value="GLUCOSAMINE-6-PHOSPHATE DEAMINASE-LIKE PROTEIN BT_0258-RELATED"/>
    <property type="match status" value="1"/>
</dbReference>
<dbReference type="InterPro" id="IPR024078">
    <property type="entry name" value="LmbE-like_dom_sf"/>
</dbReference>
<dbReference type="InterPro" id="IPR003737">
    <property type="entry name" value="GlcNAc_PI_deacetylase-related"/>
</dbReference>
<dbReference type="InterPro" id="IPR004547">
    <property type="entry name" value="Glucosamine6P_isomerase"/>
</dbReference>
<comment type="caution">
    <text evidence="4">The sequence shown here is derived from an EMBL/GenBank/DDBJ whole genome shotgun (WGS) entry which is preliminary data.</text>
</comment>
<dbReference type="Pfam" id="PF01182">
    <property type="entry name" value="Glucosamine_iso"/>
    <property type="match status" value="1"/>
</dbReference>
<feature type="active site" description="Proton acceptor; for enolization step" evidence="1">
    <location>
        <position position="87"/>
    </location>
</feature>
<dbReference type="InterPro" id="IPR052960">
    <property type="entry name" value="GlcN6P_deaminase-like"/>
</dbReference>
<dbReference type="InterPro" id="IPR037171">
    <property type="entry name" value="NagB/RpiA_transferase-like"/>
</dbReference>
<dbReference type="InterPro" id="IPR006148">
    <property type="entry name" value="Glc/Gal-6P_isomerase"/>
</dbReference>
<dbReference type="NCBIfam" id="NF002557">
    <property type="entry name" value="PRK02122.1"/>
    <property type="match status" value="1"/>
</dbReference>
<comment type="function">
    <text evidence="1">Catalyzes the reversible isomerization-deamination of glucosamine 6-phosphate (GlcN6P) to form fructose 6-phosphate (Fru6P) and ammonium ion.</text>
</comment>
<gene>
    <name evidence="1 4" type="primary">nagB</name>
    <name evidence="4" type="ORF">L6773_11155</name>
</gene>
<feature type="active site" description="For ring-opening step" evidence="1">
    <location>
        <position position="165"/>
    </location>
</feature>
<keyword evidence="1" id="KW-0119">Carbohydrate metabolism</keyword>
<name>A0ABS9KE48_9BACT</name>
<protein>
    <recommendedName>
        <fullName evidence="1">Glucosamine-6-phosphate deaminase</fullName>
        <ecNumber evidence="1">3.5.99.6</ecNumber>
    </recommendedName>
    <alternativeName>
        <fullName evidence="1">GlcN6P deaminase</fullName>
        <shortName evidence="1">GNPDA</shortName>
    </alternativeName>
    <alternativeName>
        <fullName evidence="1">Glucosamine-6-phosphate isomerase</fullName>
    </alternativeName>
</protein>
<keyword evidence="1 4" id="KW-0378">Hydrolase</keyword>
<dbReference type="SUPFAM" id="SSF100950">
    <property type="entry name" value="NagB/RpiA/CoA transferase-like"/>
    <property type="match status" value="1"/>
</dbReference>
<feature type="domain" description="Glucosamine/galactosamine-6-phosphate isomerase" evidence="3">
    <location>
        <begin position="25"/>
        <end position="250"/>
    </location>
</feature>
<dbReference type="Proteomes" id="UP001165366">
    <property type="component" value="Unassembled WGS sequence"/>
</dbReference>